<name>A0AAV2FVB7_9ROSI</name>
<feature type="domain" description="RNase H type-1" evidence="1">
    <location>
        <begin position="75"/>
        <end position="136"/>
    </location>
</feature>
<gene>
    <name evidence="2" type="ORF">LTRI10_LOCUS41656</name>
</gene>
<evidence type="ECO:0000313" key="3">
    <source>
        <dbReference type="Proteomes" id="UP001497516"/>
    </source>
</evidence>
<dbReference type="AlphaFoldDB" id="A0AAV2FVB7"/>
<accession>A0AAV2FVB7</accession>
<dbReference type="PANTHER" id="PTHR47074">
    <property type="entry name" value="BNAC02G40300D PROTEIN"/>
    <property type="match status" value="1"/>
</dbReference>
<dbReference type="Pfam" id="PF13456">
    <property type="entry name" value="RVT_3"/>
    <property type="match status" value="1"/>
</dbReference>
<proteinExistence type="predicted"/>
<dbReference type="GO" id="GO:0004523">
    <property type="term" value="F:RNA-DNA hybrid ribonuclease activity"/>
    <property type="evidence" value="ECO:0007669"/>
    <property type="project" value="InterPro"/>
</dbReference>
<reference evidence="2 3" key="1">
    <citation type="submission" date="2024-04" db="EMBL/GenBank/DDBJ databases">
        <authorList>
            <person name="Fracassetti M."/>
        </authorList>
    </citation>
    <scope>NUCLEOTIDE SEQUENCE [LARGE SCALE GENOMIC DNA]</scope>
</reference>
<keyword evidence="3" id="KW-1185">Reference proteome</keyword>
<dbReference type="InterPro" id="IPR002156">
    <property type="entry name" value="RNaseH_domain"/>
</dbReference>
<dbReference type="PANTHER" id="PTHR47074:SF11">
    <property type="entry name" value="REVERSE TRANSCRIPTASE-LIKE PROTEIN"/>
    <property type="match status" value="1"/>
</dbReference>
<organism evidence="2 3">
    <name type="scientific">Linum trigynum</name>
    <dbReference type="NCBI Taxonomy" id="586398"/>
    <lineage>
        <taxon>Eukaryota</taxon>
        <taxon>Viridiplantae</taxon>
        <taxon>Streptophyta</taxon>
        <taxon>Embryophyta</taxon>
        <taxon>Tracheophyta</taxon>
        <taxon>Spermatophyta</taxon>
        <taxon>Magnoliopsida</taxon>
        <taxon>eudicotyledons</taxon>
        <taxon>Gunneridae</taxon>
        <taxon>Pentapetalae</taxon>
        <taxon>rosids</taxon>
        <taxon>fabids</taxon>
        <taxon>Malpighiales</taxon>
        <taxon>Linaceae</taxon>
        <taxon>Linum</taxon>
    </lineage>
</organism>
<dbReference type="GO" id="GO:0003676">
    <property type="term" value="F:nucleic acid binding"/>
    <property type="evidence" value="ECO:0007669"/>
    <property type="project" value="InterPro"/>
</dbReference>
<dbReference type="Proteomes" id="UP001497516">
    <property type="component" value="Chromosome 7"/>
</dbReference>
<dbReference type="EMBL" id="OZ034820">
    <property type="protein sequence ID" value="CAL1401608.1"/>
    <property type="molecule type" value="Genomic_DNA"/>
</dbReference>
<sequence>MVVVAVLWRIWRSQNWVVLEGKQFGIPVLLCQFHQQYQEWVRLPVDLCLRAAPPLGVLGNANLSHSITCMWDGLTSSGSHSAGGIVIKDFTGHVLLVRGVQFPGMDDPMVAELLVLREAVCWCLELGFLETCFQGDA</sequence>
<dbReference type="InterPro" id="IPR052929">
    <property type="entry name" value="RNase_H-like_EbsB-rel"/>
</dbReference>
<evidence type="ECO:0000259" key="1">
    <source>
        <dbReference type="Pfam" id="PF13456"/>
    </source>
</evidence>
<evidence type="ECO:0000313" key="2">
    <source>
        <dbReference type="EMBL" id="CAL1401608.1"/>
    </source>
</evidence>
<protein>
    <recommendedName>
        <fullName evidence="1">RNase H type-1 domain-containing protein</fullName>
    </recommendedName>
</protein>